<dbReference type="InterPro" id="IPR016163">
    <property type="entry name" value="Ald_DH_C"/>
</dbReference>
<dbReference type="AlphaFoldDB" id="A0A4V3CXM9"/>
<dbReference type="PROSITE" id="PS00070">
    <property type="entry name" value="ALDEHYDE_DEHYDR_CYS"/>
    <property type="match status" value="1"/>
</dbReference>
<feature type="domain" description="Aldehyde dehydrogenase" evidence="3">
    <location>
        <begin position="16"/>
        <end position="473"/>
    </location>
</feature>
<evidence type="ECO:0000256" key="1">
    <source>
        <dbReference type="ARBA" id="ARBA00009986"/>
    </source>
</evidence>
<dbReference type="SUPFAM" id="SSF53720">
    <property type="entry name" value="ALDH-like"/>
    <property type="match status" value="1"/>
</dbReference>
<organism evidence="4 5">
    <name type="scientific">Leucobacter luti</name>
    <dbReference type="NCBI Taxonomy" id="340320"/>
    <lineage>
        <taxon>Bacteria</taxon>
        <taxon>Bacillati</taxon>
        <taxon>Actinomycetota</taxon>
        <taxon>Actinomycetes</taxon>
        <taxon>Micrococcales</taxon>
        <taxon>Microbacteriaceae</taxon>
        <taxon>Leucobacter</taxon>
    </lineage>
</organism>
<keyword evidence="2" id="KW-0560">Oxidoreductase</keyword>
<proteinExistence type="inferred from homology"/>
<dbReference type="Pfam" id="PF00171">
    <property type="entry name" value="Aldedh"/>
    <property type="match status" value="1"/>
</dbReference>
<evidence type="ECO:0000313" key="4">
    <source>
        <dbReference type="EMBL" id="TDP90928.1"/>
    </source>
</evidence>
<dbReference type="InterPro" id="IPR016162">
    <property type="entry name" value="Ald_DH_N"/>
</dbReference>
<name>A0A4V3CXM9_9MICO</name>
<comment type="similarity">
    <text evidence="1">Belongs to the aldehyde dehydrogenase family.</text>
</comment>
<sequence>MAVSPTQVHAYIDGEWRDGSAARQRYTAALDGADLGDFAVCTPADVDLAVAAARAAQADWAAVPLLDKVDLFYRAYEICSAKNEPIAQAISAEMGKTIAESREEMVEYAWGHFRRAAEDMLRFRGQTLPNSETRTNTMRTQVAHYPLGVVGVISPFNFPVDIPAIGITYALIAGNTVVWKPSEACPGSTALYAEIFAEAGFPPGVFNFVPGCADAGERLVEHDDVNGIFFTGSTAVGRKISAKSGLKRLLLELGGNGPIIVHQDANIERAVEATITGCFYMAGQVCTAAERVLVHADVHDAFVARLLERTQELTLGDPLSESSDMGPLCNDATLSKVEAHIADARERGATIHQFHEQHGRLYPPTVLTGVTREMRIAAEETFGPVAPVMVYRELDEALRIANETEFGLNAAAFTENIRDSWRFIDGLQHGTVLINETTNYWDQLAPFGGAKASGIGRELSTDALLSFTEKKTIVFNVA</sequence>
<accession>A0A4V3CXM9</accession>
<dbReference type="FunFam" id="3.40.309.10:FF:000009">
    <property type="entry name" value="Aldehyde dehydrogenase A"/>
    <property type="match status" value="1"/>
</dbReference>
<dbReference type="InterPro" id="IPR016161">
    <property type="entry name" value="Ald_DH/histidinol_DH"/>
</dbReference>
<dbReference type="EMBL" id="SNYA01000006">
    <property type="protein sequence ID" value="TDP90928.1"/>
    <property type="molecule type" value="Genomic_DNA"/>
</dbReference>
<dbReference type="Proteomes" id="UP000295601">
    <property type="component" value="Unassembled WGS sequence"/>
</dbReference>
<evidence type="ECO:0000313" key="5">
    <source>
        <dbReference type="Proteomes" id="UP000295601"/>
    </source>
</evidence>
<dbReference type="PANTHER" id="PTHR11699">
    <property type="entry name" value="ALDEHYDE DEHYDROGENASE-RELATED"/>
    <property type="match status" value="1"/>
</dbReference>
<keyword evidence="5" id="KW-1185">Reference proteome</keyword>
<dbReference type="Gene3D" id="3.40.605.10">
    <property type="entry name" value="Aldehyde Dehydrogenase, Chain A, domain 1"/>
    <property type="match status" value="1"/>
</dbReference>
<dbReference type="GO" id="GO:0016620">
    <property type="term" value="F:oxidoreductase activity, acting on the aldehyde or oxo group of donors, NAD or NADP as acceptor"/>
    <property type="evidence" value="ECO:0007669"/>
    <property type="project" value="InterPro"/>
</dbReference>
<reference evidence="4 5" key="1">
    <citation type="submission" date="2019-03" db="EMBL/GenBank/DDBJ databases">
        <title>Genomic analyses of the natural microbiome of Caenorhabditis elegans.</title>
        <authorList>
            <person name="Samuel B."/>
        </authorList>
    </citation>
    <scope>NUCLEOTIDE SEQUENCE [LARGE SCALE GENOMIC DNA]</scope>
    <source>
        <strain evidence="4 5">JUb18</strain>
    </source>
</reference>
<dbReference type="RefSeq" id="WP_133617287.1">
    <property type="nucleotide sequence ID" value="NZ_SNYA01000006.1"/>
</dbReference>
<dbReference type="OrthoDB" id="6882680at2"/>
<protein>
    <submittedName>
        <fullName evidence="4">Succinate-semialdehyde dehydrogenase/glutarate-semialdehyde dehydrogenase</fullName>
    </submittedName>
</protein>
<comment type="caution">
    <text evidence="4">The sequence shown here is derived from an EMBL/GenBank/DDBJ whole genome shotgun (WGS) entry which is preliminary data.</text>
</comment>
<dbReference type="Gene3D" id="3.40.309.10">
    <property type="entry name" value="Aldehyde Dehydrogenase, Chain A, domain 2"/>
    <property type="match status" value="1"/>
</dbReference>
<dbReference type="CDD" id="cd07078">
    <property type="entry name" value="ALDH"/>
    <property type="match status" value="1"/>
</dbReference>
<dbReference type="InterPro" id="IPR016160">
    <property type="entry name" value="Ald_DH_CS_CYS"/>
</dbReference>
<dbReference type="InterPro" id="IPR015590">
    <property type="entry name" value="Aldehyde_DH_dom"/>
</dbReference>
<gene>
    <name evidence="4" type="ORF">EDF62_2584</name>
</gene>
<evidence type="ECO:0000259" key="3">
    <source>
        <dbReference type="Pfam" id="PF00171"/>
    </source>
</evidence>
<evidence type="ECO:0000256" key="2">
    <source>
        <dbReference type="ARBA" id="ARBA00023002"/>
    </source>
</evidence>